<name>A0AAD7X6B5_9APHY</name>
<sequence length="211" mass="22883">MAVAGRRTVYMNVPANRPPKDESFEERRYFDYLTSYRATGRPPLPCPPTPTDAAQRTALGLPPLFEPFTELESTTSLNGVGSSSSATTAPIPPADNGPAQLSRASLRAVEDTGQWNGFSFEELRVEAYKAGKKYADVPQPPPGPRPPLQISPLLPAPSVSQGVPDSLQSINGMPPYDQHSFEELRLAFTRAGRPFTSSEINAQKTTLRLGV</sequence>
<comment type="caution">
    <text evidence="2">The sequence shown here is derived from an EMBL/GenBank/DDBJ whole genome shotgun (WGS) entry which is preliminary data.</text>
</comment>
<dbReference type="Gene3D" id="1.10.10.2360">
    <property type="match status" value="1"/>
</dbReference>
<reference evidence="2" key="1">
    <citation type="submission" date="2022-11" db="EMBL/GenBank/DDBJ databases">
        <title>Genome Sequence of Cubamyces cubensis.</title>
        <authorList>
            <person name="Buettner E."/>
        </authorList>
    </citation>
    <scope>NUCLEOTIDE SEQUENCE</scope>
    <source>
        <strain evidence="2">MPL-01</strain>
    </source>
</reference>
<feature type="region of interest" description="Disordered" evidence="1">
    <location>
        <begin position="134"/>
        <end position="163"/>
    </location>
</feature>
<feature type="compositionally biased region" description="Pro residues" evidence="1">
    <location>
        <begin position="138"/>
        <end position="149"/>
    </location>
</feature>
<accession>A0AAD7X6B5</accession>
<evidence type="ECO:0000313" key="2">
    <source>
        <dbReference type="EMBL" id="KAJ8462559.1"/>
    </source>
</evidence>
<dbReference type="Proteomes" id="UP001215151">
    <property type="component" value="Unassembled WGS sequence"/>
</dbReference>
<organism evidence="2 3">
    <name type="scientific">Trametes cubensis</name>
    <dbReference type="NCBI Taxonomy" id="1111947"/>
    <lineage>
        <taxon>Eukaryota</taxon>
        <taxon>Fungi</taxon>
        <taxon>Dikarya</taxon>
        <taxon>Basidiomycota</taxon>
        <taxon>Agaricomycotina</taxon>
        <taxon>Agaricomycetes</taxon>
        <taxon>Polyporales</taxon>
        <taxon>Polyporaceae</taxon>
        <taxon>Trametes</taxon>
    </lineage>
</organism>
<evidence type="ECO:0000313" key="3">
    <source>
        <dbReference type="Proteomes" id="UP001215151"/>
    </source>
</evidence>
<proteinExistence type="predicted"/>
<evidence type="ECO:0000256" key="1">
    <source>
        <dbReference type="SAM" id="MobiDB-lite"/>
    </source>
</evidence>
<gene>
    <name evidence="2" type="ORF">ONZ51_g10832</name>
</gene>
<protein>
    <submittedName>
        <fullName evidence="2">Uncharacterized protein</fullName>
    </submittedName>
</protein>
<dbReference type="AlphaFoldDB" id="A0AAD7X6B5"/>
<dbReference type="EMBL" id="JAPEVG010000457">
    <property type="protein sequence ID" value="KAJ8462559.1"/>
    <property type="molecule type" value="Genomic_DNA"/>
</dbReference>
<keyword evidence="3" id="KW-1185">Reference proteome</keyword>
<feature type="compositionally biased region" description="Polar residues" evidence="1">
    <location>
        <begin position="71"/>
        <end position="81"/>
    </location>
</feature>
<feature type="region of interest" description="Disordered" evidence="1">
    <location>
        <begin position="67"/>
        <end position="99"/>
    </location>
</feature>